<dbReference type="Pfam" id="PF00895">
    <property type="entry name" value="ATP-synt_8"/>
    <property type="match status" value="1"/>
</dbReference>
<dbReference type="EMBL" id="AY221017">
    <property type="protein sequence ID" value="AAP21734.1"/>
    <property type="molecule type" value="Genomic_DNA"/>
</dbReference>
<evidence type="ECO:0000256" key="5">
    <source>
        <dbReference type="ARBA" id="ARBA00022692"/>
    </source>
</evidence>
<keyword evidence="6 11" id="KW-0375">Hydrogen ion transport</keyword>
<evidence type="ECO:0000313" key="13">
    <source>
        <dbReference type="EMBL" id="AAP21734.1"/>
    </source>
</evidence>
<keyword evidence="10 12" id="KW-0472">Membrane</keyword>
<dbReference type="GO" id="GO:0045259">
    <property type="term" value="C:proton-transporting ATP synthase complex"/>
    <property type="evidence" value="ECO:0007669"/>
    <property type="project" value="UniProtKB-KW"/>
</dbReference>
<protein>
    <recommendedName>
        <fullName evidence="11">ATP synthase complex subunit 8</fullName>
    </recommendedName>
</protein>
<evidence type="ECO:0000256" key="4">
    <source>
        <dbReference type="ARBA" id="ARBA00022547"/>
    </source>
</evidence>
<evidence type="ECO:0000256" key="2">
    <source>
        <dbReference type="ARBA" id="ARBA00008892"/>
    </source>
</evidence>
<gene>
    <name evidence="13" type="primary">ATP8</name>
</gene>
<accession>Q85I07</accession>
<keyword evidence="7 12" id="KW-1133">Transmembrane helix</keyword>
<organism evidence="13">
    <name type="scientific">Strongylocentrotus purpuratus</name>
    <name type="common">Purple sea urchin</name>
    <dbReference type="NCBI Taxonomy" id="7668"/>
    <lineage>
        <taxon>Eukaryota</taxon>
        <taxon>Metazoa</taxon>
        <taxon>Echinodermata</taxon>
        <taxon>Eleutherozoa</taxon>
        <taxon>Echinozoa</taxon>
        <taxon>Echinoidea</taxon>
        <taxon>Euechinoidea</taxon>
        <taxon>Echinacea</taxon>
        <taxon>Camarodonta</taxon>
        <taxon>Echinidea</taxon>
        <taxon>Strongylocentrotidae</taxon>
        <taxon>Strongylocentrotus</taxon>
    </lineage>
</organism>
<evidence type="ECO:0000256" key="11">
    <source>
        <dbReference type="RuleBase" id="RU003661"/>
    </source>
</evidence>
<comment type="subcellular location">
    <subcellularLocation>
        <location evidence="1 11">Mitochondrion membrane</location>
        <topology evidence="1 11">Single-pass membrane protein</topology>
    </subcellularLocation>
</comment>
<evidence type="ECO:0000256" key="3">
    <source>
        <dbReference type="ARBA" id="ARBA00022448"/>
    </source>
</evidence>
<dbReference type="GO" id="GO:0031966">
    <property type="term" value="C:mitochondrial membrane"/>
    <property type="evidence" value="ECO:0007669"/>
    <property type="project" value="UniProtKB-SubCell"/>
</dbReference>
<feature type="transmembrane region" description="Helical" evidence="12">
    <location>
        <begin position="6"/>
        <end position="28"/>
    </location>
</feature>
<dbReference type="InterPro" id="IPR001421">
    <property type="entry name" value="ATP8_metazoa"/>
</dbReference>
<evidence type="ECO:0000256" key="12">
    <source>
        <dbReference type="SAM" id="Phobius"/>
    </source>
</evidence>
<comment type="similarity">
    <text evidence="2 11">Belongs to the ATPase protein 8 family.</text>
</comment>
<evidence type="ECO:0000256" key="10">
    <source>
        <dbReference type="ARBA" id="ARBA00023136"/>
    </source>
</evidence>
<evidence type="ECO:0000256" key="9">
    <source>
        <dbReference type="ARBA" id="ARBA00023128"/>
    </source>
</evidence>
<geneLocation type="mitochondrion" evidence="13"/>
<keyword evidence="9 11" id="KW-0496">Mitochondrion</keyword>
<proteinExistence type="inferred from homology"/>
<sequence length="54" mass="6179">MPQLEFAWWIVNFSLIWASVLIVISLLLNSFPPNTAGQSSSLTLNKTTTNWQWL</sequence>
<dbReference type="GO" id="GO:0015986">
    <property type="term" value="P:proton motive force-driven ATP synthesis"/>
    <property type="evidence" value="ECO:0007669"/>
    <property type="project" value="InterPro"/>
</dbReference>
<keyword evidence="3 11" id="KW-0813">Transport</keyword>
<keyword evidence="4 11" id="KW-0138">CF(0)</keyword>
<reference evidence="13" key="1">
    <citation type="journal article" date="2003" name="Evol. Dev.">
        <title>Phylogeny and development of marine model species: strongylocentrotid sea urchins.</title>
        <authorList>
            <person name="Biermann C.H."/>
            <person name="Kessing B.D."/>
            <person name="Palumbi S.R."/>
        </authorList>
    </citation>
    <scope>NUCLEOTIDE SEQUENCE</scope>
</reference>
<dbReference type="GO" id="GO:0015078">
    <property type="term" value="F:proton transmembrane transporter activity"/>
    <property type="evidence" value="ECO:0007669"/>
    <property type="project" value="InterPro"/>
</dbReference>
<evidence type="ECO:0000256" key="6">
    <source>
        <dbReference type="ARBA" id="ARBA00022781"/>
    </source>
</evidence>
<keyword evidence="8 11" id="KW-0406">Ion transport</keyword>
<keyword evidence="5 11" id="KW-0812">Transmembrane</keyword>
<dbReference type="AlphaFoldDB" id="Q85I07"/>
<evidence type="ECO:0000256" key="7">
    <source>
        <dbReference type="ARBA" id="ARBA00022989"/>
    </source>
</evidence>
<name>Q85I07_STRPU</name>
<evidence type="ECO:0000256" key="1">
    <source>
        <dbReference type="ARBA" id="ARBA00004304"/>
    </source>
</evidence>
<evidence type="ECO:0000256" key="8">
    <source>
        <dbReference type="ARBA" id="ARBA00023065"/>
    </source>
</evidence>